<keyword evidence="6" id="KW-1185">Reference proteome</keyword>
<dbReference type="CDD" id="cd03293">
    <property type="entry name" value="ABC_NrtD_SsuB_transporters"/>
    <property type="match status" value="1"/>
</dbReference>
<dbReference type="GO" id="GO:0016887">
    <property type="term" value="F:ATP hydrolysis activity"/>
    <property type="evidence" value="ECO:0007669"/>
    <property type="project" value="InterPro"/>
</dbReference>
<reference evidence="5 6" key="1">
    <citation type="submission" date="2018-03" db="EMBL/GenBank/DDBJ databases">
        <title>Genomic Encyclopedia of Archaeal and Bacterial Type Strains, Phase II (KMG-II): from individual species to whole genera.</title>
        <authorList>
            <person name="Goeker M."/>
        </authorList>
    </citation>
    <scope>NUCLEOTIDE SEQUENCE [LARGE SCALE GENOMIC DNA]</scope>
    <source>
        <strain evidence="5 6">DSM 45211</strain>
    </source>
</reference>
<dbReference type="SUPFAM" id="SSF52540">
    <property type="entry name" value="P-loop containing nucleoside triphosphate hydrolases"/>
    <property type="match status" value="1"/>
</dbReference>
<comment type="caution">
    <text evidence="5">The sequence shown here is derived from an EMBL/GenBank/DDBJ whole genome shotgun (WGS) entry which is preliminary data.</text>
</comment>
<dbReference type="PROSITE" id="PS50893">
    <property type="entry name" value="ABC_TRANSPORTER_2"/>
    <property type="match status" value="1"/>
</dbReference>
<gene>
    <name evidence="5" type="ORF">CLV30_105287</name>
</gene>
<sequence length="266" mass="29744">MTSQQTEHRGLSVQSISTSFGDGQARVAVLDDISMNVDEGEFVAVVGPSGSGKSTLLNAIAGFAPPDSGELLVNGQPVREPGPSRCVVFQEYAVFPWLTVRRNIDFGTRLRSWTGTRQQRAQIVDRYLDMMGLREFAEALPKTLSGGMRQRVAIARAYAVDPQILLMDEPFAALDAQTREYMQESLIEINQRERRTVMFVTHQVEEAIFLADRVIVMTARPATIQEVVPIPWKGPERTHEIKTDPEFVRLRRHIEGLLRSPDGHGS</sequence>
<evidence type="ECO:0000256" key="2">
    <source>
        <dbReference type="ARBA" id="ARBA00022741"/>
    </source>
</evidence>
<evidence type="ECO:0000313" key="5">
    <source>
        <dbReference type="EMBL" id="PSL04819.1"/>
    </source>
</evidence>
<dbReference type="PROSITE" id="PS00211">
    <property type="entry name" value="ABC_TRANSPORTER_1"/>
    <property type="match status" value="1"/>
</dbReference>
<evidence type="ECO:0000259" key="4">
    <source>
        <dbReference type="PROSITE" id="PS50893"/>
    </source>
</evidence>
<dbReference type="InterPro" id="IPR003593">
    <property type="entry name" value="AAA+_ATPase"/>
</dbReference>
<dbReference type="PANTHER" id="PTHR42788">
    <property type="entry name" value="TAURINE IMPORT ATP-BINDING PROTEIN-RELATED"/>
    <property type="match status" value="1"/>
</dbReference>
<dbReference type="EMBL" id="PYGE01000005">
    <property type="protein sequence ID" value="PSL04819.1"/>
    <property type="molecule type" value="Genomic_DNA"/>
</dbReference>
<accession>A0A2P8E5S0</accession>
<dbReference type="OrthoDB" id="8773773at2"/>
<evidence type="ECO:0000313" key="6">
    <source>
        <dbReference type="Proteomes" id="UP000243528"/>
    </source>
</evidence>
<dbReference type="Proteomes" id="UP000243528">
    <property type="component" value="Unassembled WGS sequence"/>
</dbReference>
<dbReference type="InterPro" id="IPR017871">
    <property type="entry name" value="ABC_transporter-like_CS"/>
</dbReference>
<dbReference type="InterPro" id="IPR027417">
    <property type="entry name" value="P-loop_NTPase"/>
</dbReference>
<dbReference type="Gene3D" id="3.40.50.300">
    <property type="entry name" value="P-loop containing nucleotide triphosphate hydrolases"/>
    <property type="match status" value="1"/>
</dbReference>
<evidence type="ECO:0000256" key="1">
    <source>
        <dbReference type="ARBA" id="ARBA00022448"/>
    </source>
</evidence>
<proteinExistence type="predicted"/>
<keyword evidence="2" id="KW-0547">Nucleotide-binding</keyword>
<name>A0A2P8E5S0_9ACTN</name>
<feature type="domain" description="ABC transporter" evidence="4">
    <location>
        <begin position="11"/>
        <end position="244"/>
    </location>
</feature>
<dbReference type="GO" id="GO:0005524">
    <property type="term" value="F:ATP binding"/>
    <property type="evidence" value="ECO:0007669"/>
    <property type="project" value="UniProtKB-KW"/>
</dbReference>
<organism evidence="5 6">
    <name type="scientific">Haloactinopolyspora alba</name>
    <dbReference type="NCBI Taxonomy" id="648780"/>
    <lineage>
        <taxon>Bacteria</taxon>
        <taxon>Bacillati</taxon>
        <taxon>Actinomycetota</taxon>
        <taxon>Actinomycetes</taxon>
        <taxon>Jiangellales</taxon>
        <taxon>Jiangellaceae</taxon>
        <taxon>Haloactinopolyspora</taxon>
    </lineage>
</organism>
<dbReference type="PANTHER" id="PTHR42788:SF13">
    <property type="entry name" value="ALIPHATIC SULFONATES IMPORT ATP-BINDING PROTEIN SSUB"/>
    <property type="match status" value="1"/>
</dbReference>
<dbReference type="RefSeq" id="WP_106536999.1">
    <property type="nucleotide sequence ID" value="NZ_PYGE01000005.1"/>
</dbReference>
<dbReference type="InterPro" id="IPR050166">
    <property type="entry name" value="ABC_transporter_ATP-bind"/>
</dbReference>
<dbReference type="InterPro" id="IPR003439">
    <property type="entry name" value="ABC_transporter-like_ATP-bd"/>
</dbReference>
<dbReference type="Pfam" id="PF00005">
    <property type="entry name" value="ABC_tran"/>
    <property type="match status" value="1"/>
</dbReference>
<dbReference type="SMART" id="SM00382">
    <property type="entry name" value="AAA"/>
    <property type="match status" value="1"/>
</dbReference>
<evidence type="ECO:0000256" key="3">
    <source>
        <dbReference type="ARBA" id="ARBA00022840"/>
    </source>
</evidence>
<dbReference type="AlphaFoldDB" id="A0A2P8E5S0"/>
<protein>
    <submittedName>
        <fullName evidence="5">NitT/TauT family transport system ATP-binding protein</fullName>
    </submittedName>
</protein>
<keyword evidence="3 5" id="KW-0067">ATP-binding</keyword>
<keyword evidence="1" id="KW-0813">Transport</keyword>